<evidence type="ECO:0000313" key="9">
    <source>
        <dbReference type="Proteomes" id="UP000234275"/>
    </source>
</evidence>
<dbReference type="PRINTS" id="PR00755">
    <property type="entry name" value="AFLATOXINBRP"/>
</dbReference>
<proteinExistence type="predicted"/>
<dbReference type="GO" id="GO:0008270">
    <property type="term" value="F:zinc ion binding"/>
    <property type="evidence" value="ECO:0007669"/>
    <property type="project" value="InterPro"/>
</dbReference>
<keyword evidence="4" id="KW-0804">Transcription</keyword>
<feature type="domain" description="Zn(2)-C6 fungal-type" evidence="7">
    <location>
        <begin position="17"/>
        <end position="47"/>
    </location>
</feature>
<dbReference type="SMART" id="SM00066">
    <property type="entry name" value="GAL4"/>
    <property type="match status" value="1"/>
</dbReference>
<evidence type="ECO:0000256" key="3">
    <source>
        <dbReference type="ARBA" id="ARBA00023125"/>
    </source>
</evidence>
<keyword evidence="5" id="KW-0539">Nucleus</keyword>
<dbReference type="VEuPathDB" id="FungiDB:P170DRAFT_511810"/>
<dbReference type="PANTHER" id="PTHR31069">
    <property type="entry name" value="OLEATE-ACTIVATED TRANSCRIPTION FACTOR 1-RELATED"/>
    <property type="match status" value="1"/>
</dbReference>
<dbReference type="InterPro" id="IPR036864">
    <property type="entry name" value="Zn2-C6_fun-type_DNA-bd_sf"/>
</dbReference>
<dbReference type="PROSITE" id="PS00463">
    <property type="entry name" value="ZN2_CY6_FUNGAL_1"/>
    <property type="match status" value="1"/>
</dbReference>
<dbReference type="GeneID" id="36562631"/>
<feature type="compositionally biased region" description="Low complexity" evidence="6">
    <location>
        <begin position="73"/>
        <end position="99"/>
    </location>
</feature>
<evidence type="ECO:0000256" key="5">
    <source>
        <dbReference type="ARBA" id="ARBA00023242"/>
    </source>
</evidence>
<dbReference type="InterPro" id="IPR050675">
    <property type="entry name" value="OAF3"/>
</dbReference>
<dbReference type="AlphaFoldDB" id="A0A2I2G2R7"/>
<evidence type="ECO:0000256" key="4">
    <source>
        <dbReference type="ARBA" id="ARBA00023163"/>
    </source>
</evidence>
<organism evidence="8 9">
    <name type="scientific">Aspergillus steynii IBT 23096</name>
    <dbReference type="NCBI Taxonomy" id="1392250"/>
    <lineage>
        <taxon>Eukaryota</taxon>
        <taxon>Fungi</taxon>
        <taxon>Dikarya</taxon>
        <taxon>Ascomycota</taxon>
        <taxon>Pezizomycotina</taxon>
        <taxon>Eurotiomycetes</taxon>
        <taxon>Eurotiomycetidae</taxon>
        <taxon>Eurotiales</taxon>
        <taxon>Aspergillaceae</taxon>
        <taxon>Aspergillus</taxon>
        <taxon>Aspergillus subgen. Circumdati</taxon>
    </lineage>
</organism>
<keyword evidence="1" id="KW-0862">Zinc</keyword>
<protein>
    <recommendedName>
        <fullName evidence="7">Zn(2)-C6 fungal-type domain-containing protein</fullName>
    </recommendedName>
</protein>
<dbReference type="PANTHER" id="PTHR31069:SF31">
    <property type="entry name" value="MONODICTYPHENONE CLUSTER TRANSCRIPTION FACTOR-RELATED"/>
    <property type="match status" value="1"/>
</dbReference>
<dbReference type="STRING" id="1392250.A0A2I2G2R7"/>
<evidence type="ECO:0000256" key="1">
    <source>
        <dbReference type="ARBA" id="ARBA00022833"/>
    </source>
</evidence>
<dbReference type="GO" id="GO:0003677">
    <property type="term" value="F:DNA binding"/>
    <property type="evidence" value="ECO:0007669"/>
    <property type="project" value="UniProtKB-KW"/>
</dbReference>
<dbReference type="RefSeq" id="XP_024702467.1">
    <property type="nucleotide sequence ID" value="XM_024854925.1"/>
</dbReference>
<dbReference type="GO" id="GO:0000981">
    <property type="term" value="F:DNA-binding transcription factor activity, RNA polymerase II-specific"/>
    <property type="evidence" value="ECO:0007669"/>
    <property type="project" value="InterPro"/>
</dbReference>
<dbReference type="InterPro" id="IPR001138">
    <property type="entry name" value="Zn2Cys6_DnaBD"/>
</dbReference>
<accession>A0A2I2G2R7</accession>
<dbReference type="OrthoDB" id="2740448at2759"/>
<dbReference type="Proteomes" id="UP000234275">
    <property type="component" value="Unassembled WGS sequence"/>
</dbReference>
<evidence type="ECO:0000256" key="2">
    <source>
        <dbReference type="ARBA" id="ARBA00023015"/>
    </source>
</evidence>
<keyword evidence="2" id="KW-0805">Transcription regulation</keyword>
<dbReference type="GO" id="GO:0009893">
    <property type="term" value="P:positive regulation of metabolic process"/>
    <property type="evidence" value="ECO:0007669"/>
    <property type="project" value="UniProtKB-ARBA"/>
</dbReference>
<dbReference type="Gene3D" id="4.10.240.10">
    <property type="entry name" value="Zn(2)-C6 fungal-type DNA-binding domain"/>
    <property type="match status" value="1"/>
</dbReference>
<dbReference type="Pfam" id="PF00172">
    <property type="entry name" value="Zn_clus"/>
    <property type="match status" value="1"/>
</dbReference>
<evidence type="ECO:0000259" key="7">
    <source>
        <dbReference type="PROSITE" id="PS50048"/>
    </source>
</evidence>
<feature type="region of interest" description="Disordered" evidence="6">
    <location>
        <begin position="73"/>
        <end position="103"/>
    </location>
</feature>
<keyword evidence="3" id="KW-0238">DNA-binding</keyword>
<comment type="caution">
    <text evidence="8">The sequence shown here is derived from an EMBL/GenBank/DDBJ whole genome shotgun (WGS) entry which is preliminary data.</text>
</comment>
<reference evidence="8 9" key="1">
    <citation type="submission" date="2016-12" db="EMBL/GenBank/DDBJ databases">
        <title>The genomes of Aspergillus section Nigri reveals drivers in fungal speciation.</title>
        <authorList>
            <consortium name="DOE Joint Genome Institute"/>
            <person name="Vesth T.C."/>
            <person name="Nybo J."/>
            <person name="Theobald S."/>
            <person name="Brandl J."/>
            <person name="Frisvad J.C."/>
            <person name="Nielsen K.F."/>
            <person name="Lyhne E.K."/>
            <person name="Kogle M.E."/>
            <person name="Kuo A."/>
            <person name="Riley R."/>
            <person name="Clum A."/>
            <person name="Nolan M."/>
            <person name="Lipzen A."/>
            <person name="Salamov A."/>
            <person name="Henrissat B."/>
            <person name="Wiebenga A."/>
            <person name="De Vries R.P."/>
            <person name="Grigoriev I.V."/>
            <person name="Mortensen U.H."/>
            <person name="Andersen M.R."/>
            <person name="Baker S.E."/>
        </authorList>
    </citation>
    <scope>NUCLEOTIDE SEQUENCE [LARGE SCALE GENOMIC DNA]</scope>
    <source>
        <strain evidence="8 9">IBT 23096</strain>
    </source>
</reference>
<keyword evidence="9" id="KW-1185">Reference proteome</keyword>
<sequence>MASACTTAKRPPKLRAACNECHAAKVRCSGEKSGCQRCANLGLVCIFSISRIGKVPGKRSKANRAAAAAAALAASSSSSTLNSTSSTSLPSPTNPVPSNEALHPFRSLQHPEDDLPASRPPPQATVLTGFPRDPSSMITAVHDYTSNIPFYAGDAHPGEPVPPPDVLPSNAPHILSTNVDLGQPDLNYLSWATDLDQLSACGLPTPGLEIPSIAKAPPLPIVDRQIHHALNHAHVQSLTQTQNQDWDLDSGSNTSSVDPRRTSITSIRAPITPPEYIFEDAVPLSGPPSLRPLDVLSCSHYLQLLHDIDQTTSGQAHTVDSVLAANQRYLSTLLRMTETPGFECCYDTHMLFTVALSKIIGLFTAGYRDFVIRMEGPESCSNNYISHHTTNLHGTANNNPCGSSNSDRLIRFGVFEIDLVEQKAICRTLLLRELKRARLCLIRLVDVLGRDNVPGGGAGRHEGLCEEMSRRLDLLVGSLEGGDL</sequence>
<gene>
    <name evidence="8" type="ORF">P170DRAFT_511810</name>
</gene>
<dbReference type="CDD" id="cd00067">
    <property type="entry name" value="GAL4"/>
    <property type="match status" value="1"/>
</dbReference>
<evidence type="ECO:0000313" key="8">
    <source>
        <dbReference type="EMBL" id="PLB47165.1"/>
    </source>
</evidence>
<evidence type="ECO:0000256" key="6">
    <source>
        <dbReference type="SAM" id="MobiDB-lite"/>
    </source>
</evidence>
<feature type="region of interest" description="Disordered" evidence="6">
    <location>
        <begin position="236"/>
        <end position="260"/>
    </location>
</feature>
<dbReference type="PROSITE" id="PS50048">
    <property type="entry name" value="ZN2_CY6_FUNGAL_2"/>
    <property type="match status" value="1"/>
</dbReference>
<dbReference type="SUPFAM" id="SSF57701">
    <property type="entry name" value="Zn2/Cys6 DNA-binding domain"/>
    <property type="match status" value="1"/>
</dbReference>
<name>A0A2I2G2R7_9EURO</name>
<dbReference type="EMBL" id="MSFO01000006">
    <property type="protein sequence ID" value="PLB47165.1"/>
    <property type="molecule type" value="Genomic_DNA"/>
</dbReference>